<feature type="disulfide bond" evidence="4">
    <location>
        <begin position="1762"/>
        <end position="1777"/>
    </location>
</feature>
<dbReference type="FunFam" id="2.60.120.200:FF:000182">
    <property type="entry name" value="MAM and LDL-receptor class A domain-containing protein 1"/>
    <property type="match status" value="1"/>
</dbReference>
<comment type="caution">
    <text evidence="3">Lacks conserved residue(s) required for the propagation of feature annotation.</text>
</comment>
<feature type="chain" id="PRO_5017462746" evidence="7">
    <location>
        <begin position="20"/>
        <end position="2024"/>
    </location>
</feature>
<feature type="domain" description="MAM" evidence="9">
    <location>
        <begin position="1358"/>
        <end position="1514"/>
    </location>
</feature>
<feature type="domain" description="MAM" evidence="9">
    <location>
        <begin position="61"/>
        <end position="224"/>
    </location>
</feature>
<dbReference type="InterPro" id="IPR000742">
    <property type="entry name" value="EGF"/>
</dbReference>
<evidence type="ECO:0000256" key="6">
    <source>
        <dbReference type="SAM" id="Phobius"/>
    </source>
</evidence>
<keyword evidence="1" id="KW-0677">Repeat</keyword>
<feature type="domain" description="EGF-like" evidence="8">
    <location>
        <begin position="1867"/>
        <end position="1901"/>
    </location>
</feature>
<dbReference type="STRING" id="1676925.ENSPKIP00000026417"/>
<feature type="disulfide bond" evidence="4">
    <location>
        <begin position="1322"/>
        <end position="1334"/>
    </location>
</feature>
<evidence type="ECO:0000256" key="1">
    <source>
        <dbReference type="ARBA" id="ARBA00022737"/>
    </source>
</evidence>
<dbReference type="CDD" id="cd06263">
    <property type="entry name" value="MAM"/>
    <property type="match status" value="7"/>
</dbReference>
<feature type="disulfide bond" evidence="4">
    <location>
        <begin position="680"/>
        <end position="695"/>
    </location>
</feature>
<dbReference type="PROSITE" id="PS50060">
    <property type="entry name" value="MAM_2"/>
    <property type="match status" value="8"/>
</dbReference>
<feature type="domain" description="MAM" evidence="9">
    <location>
        <begin position="489"/>
        <end position="653"/>
    </location>
</feature>
<keyword evidence="7" id="KW-0732">Signal</keyword>
<keyword evidence="11" id="KW-1185">Reference proteome</keyword>
<accession>A0A3B3S6N7</accession>
<dbReference type="Gene3D" id="2.60.120.200">
    <property type="match status" value="8"/>
</dbReference>
<dbReference type="InterPro" id="IPR036055">
    <property type="entry name" value="LDL_receptor-like_sf"/>
</dbReference>
<feature type="domain" description="MAM" evidence="9">
    <location>
        <begin position="1142"/>
        <end position="1304"/>
    </location>
</feature>
<reference evidence="10" key="1">
    <citation type="submission" date="2025-08" db="UniProtKB">
        <authorList>
            <consortium name="Ensembl"/>
        </authorList>
    </citation>
    <scope>IDENTIFICATION</scope>
</reference>
<name>A0A3B3S6N7_9TELE</name>
<organism evidence="10 11">
    <name type="scientific">Paramormyrops kingsleyae</name>
    <dbReference type="NCBI Taxonomy" id="1676925"/>
    <lineage>
        <taxon>Eukaryota</taxon>
        <taxon>Metazoa</taxon>
        <taxon>Chordata</taxon>
        <taxon>Craniata</taxon>
        <taxon>Vertebrata</taxon>
        <taxon>Euteleostomi</taxon>
        <taxon>Actinopterygii</taxon>
        <taxon>Neopterygii</taxon>
        <taxon>Teleostei</taxon>
        <taxon>Osteoglossocephala</taxon>
        <taxon>Osteoglossomorpha</taxon>
        <taxon>Osteoglossiformes</taxon>
        <taxon>Mormyridae</taxon>
        <taxon>Paramormyrops</taxon>
    </lineage>
</organism>
<dbReference type="PANTHER" id="PTHR23282">
    <property type="entry name" value="APICAL ENDOSOMAL GLYCOPROTEIN PRECURSOR"/>
    <property type="match status" value="1"/>
</dbReference>
<feature type="disulfide bond" evidence="4">
    <location>
        <begin position="910"/>
        <end position="925"/>
    </location>
</feature>
<evidence type="ECO:0000259" key="9">
    <source>
        <dbReference type="PROSITE" id="PS50060"/>
    </source>
</evidence>
<dbReference type="Proteomes" id="UP000261540">
    <property type="component" value="Unplaced"/>
</dbReference>
<sequence>MGLGSRSFCALCFLVTVATERRCGPGETECPGGVCVPHEAACEIPEPYRNADDGSGCSGSAGCDFEAGLCSMSHGADAPATWNQSSGLNDVGPAYDHKGQRTGHFLFLSRQSGVRPRADLRSAVFLPTSACQVTFYHYFGRVDGVLRVLTQIPGSSPPHQVWLRSESLVEPRTDPSKVPWQRTVLLLSSDSSFQVILQGELYDSSPLTEIVAIDDVSFSEDCILAMDSGSPCREGFPTCVPHSASCGFTRGRSPSPDGDRGGFQEGCGFESGLCGWQTEGPALWRRVSGQGAVRSASAPTVDHSQGSAHGHYLRISGNPVVIPKVALLASPRYRAPGSACTLHFHHALWDGAELTVWLQTSEENQTVFHNRRGTDDLWMGVNVSLGVHQDEFQVIFEGRVTAESGSASLDSVWLSACESVGNGEGTGSPPLLPPPPSPPPPLPPPSSPPPTACPPRSFRCHSGDCISDRFVCDFTAHCPGGEDEAKCPSSCDFEYDSCGWFEFAQGDGFDWVRSTAAAVPPPFQGLAPPRDHTTNSTEGGFMFLLKNSSCLSQKALLRGPKYSQAASGCTVTFWHYNAGRSVGAADMYLRIDGMDNITVVWRTLYDQGREWHPVTVQLGRLTHPFQFSLAKVSLAVYEGISALDDIVFHNCSLPPPVVHCPSNRFHCARSLACIDHLLRCDLIDDCGDGSDEEGCSPDLQCSFENGLCSWTQMAEEDVFDWTRIQGPTPTPNTGPWKDHTLGHVNGHYLFIEASSPQEFMDTAVLVSRIFQASSTGVRPCIFRFSYHMYGQHVFRLAVYLRTVASGRGQQLWARFGDLGNLWHQEALTLISTQPFQILVEGTVGDDFTGDIAIDDLSFLDCIPHDGDLPMPGSTTPPGITISPTGTGGTCADGQLVCGSTGECISLAHHCDFHRDCDDGTDEQDCVAETCDFEPGGRCGWYQDVADVSPHIFRWIHGQGRSIHYGEETHRPAKDHTHGTSDGWYMYADSSNGGFSHTADLLTPPIIGTGPRCTLVFWYHMSGFTVGTLQVLGKFGNVTHELWSESGSQGYRWRRGEVFLGIQRDFQVVLRAKRGISYMGDVVVDDVSFQDCAPPRAPDRPCRKDEFACANGYCIPADHLCDFISDCQDTSDEDPHICRGFSGRCNFEFDLCSWRQCREDDFDWLTKVGGSLVGGTGPPTDHTLRDPSGHYIYLRSSFPQAEKDIARILSPTFSSRSQQCKVIFYLYMSGEGVGSLSVLLASSFHSWMLLNLTGDQGSYWQRCEVDLGTITTYSDFRLVFEGTVGPGSNGDICLDDISFTQGCLLTSSVDHPGATPPPTSGSCPWGHLPCGNGGCYQPEQSCDFEDDCGDSTDEAACGTSCSFENSLCGWKNSHADNFDWTRGAGSVQSLRPTVDHTLGSEHGHFVYLEASPVGLKGDKAHMRSSVWKESSATCRLIFWYYLSPKATGVIRLLVRMDNMLTEVWNMTGNQGERWNRAEVPLSKMRNFELIFEGIRAIDVSGGAALDDLEFSDCAPSPALPASCPAATDFICQNGDCIESHLACDLKADCADESDEQDCSHILSLPGACNFNLPDAQSWEDECHLIQSPDDEFDWKLGHTRETMGTGPAGDHSPDGQGRFLYISSAVQREGDVATVMTKAPFPASTGVCHLRFWYYMYGSRQMGAFKVYAFGESGTDLLMWAAAGNQGDRWKYASVMLSSPTPFRVAFRAEVGGDMWTDIALDDISFTAPCYEGAPMTAEPSACGSHLFQCQSVFQCIPRSWLCDGEQDCADRSDEEGCPPRVPGTVPPQELCGPGQFQCADGGCIPSLLRCDWVPDCRHGEDEFSCPLRRCPADSLLCEDTADCLPPWRLCDGTPDCPAFQPDESSCHICPLEYCMNGGTCHLELTGPTCRCSPKWTGRRCHLREKHPLPTSPSVPVVTGPDAMRGVLGAGLMLLVGGVTAIILVLLQIKYQCFTGRGPSEMQSRLVEKTTADLSDHKLPTTDRILVSVYPWLSDAEVSHSLSFPNPLYQRPGSGGKLCDCSSEA</sequence>
<feature type="domain" description="MAM" evidence="9">
    <location>
        <begin position="265"/>
        <end position="419"/>
    </location>
</feature>
<keyword evidence="6" id="KW-1133">Transmembrane helix</keyword>
<feature type="domain" description="MAM" evidence="9">
    <location>
        <begin position="928"/>
        <end position="1093"/>
    </location>
</feature>
<dbReference type="PROSITE" id="PS00022">
    <property type="entry name" value="EGF_1"/>
    <property type="match status" value="1"/>
</dbReference>
<dbReference type="GO" id="GO:0016020">
    <property type="term" value="C:membrane"/>
    <property type="evidence" value="ECO:0007669"/>
    <property type="project" value="InterPro"/>
</dbReference>
<evidence type="ECO:0000256" key="2">
    <source>
        <dbReference type="ARBA" id="ARBA00023157"/>
    </source>
</evidence>
<dbReference type="GeneTree" id="ENSGT00940000165597"/>
<proteinExistence type="predicted"/>
<dbReference type="SUPFAM" id="SSF57424">
    <property type="entry name" value="LDL receptor-like module"/>
    <property type="match status" value="8"/>
</dbReference>
<feature type="disulfide bond" evidence="4">
    <location>
        <begin position="1101"/>
        <end position="1113"/>
    </location>
</feature>
<evidence type="ECO:0000256" key="4">
    <source>
        <dbReference type="PROSITE-ProRule" id="PRU00124"/>
    </source>
</evidence>
<dbReference type="PROSITE" id="PS50026">
    <property type="entry name" value="EGF_3"/>
    <property type="match status" value="1"/>
</dbReference>
<protein>
    <submittedName>
        <fullName evidence="10">MAM and LDL receptor class A domain containing 1</fullName>
    </submittedName>
</protein>
<dbReference type="PROSITE" id="PS01209">
    <property type="entry name" value="LDLRA_1"/>
    <property type="match status" value="7"/>
</dbReference>
<feature type="disulfide bond" evidence="4">
    <location>
        <begin position="1791"/>
        <end position="1803"/>
    </location>
</feature>
<dbReference type="InterPro" id="IPR051560">
    <property type="entry name" value="MAM_domain-containing"/>
</dbReference>
<dbReference type="Pfam" id="PF00629">
    <property type="entry name" value="MAM"/>
    <property type="match status" value="8"/>
</dbReference>
<feature type="disulfide bond" evidence="4">
    <location>
        <begin position="460"/>
        <end position="478"/>
    </location>
</feature>
<dbReference type="PRINTS" id="PR00261">
    <property type="entry name" value="LDLRECEPTOR"/>
</dbReference>
<dbReference type="Ensembl" id="ENSPKIT00000007173.1">
    <property type="protein sequence ID" value="ENSPKIP00000026417.1"/>
    <property type="gene ID" value="ENSPKIG00000008913.1"/>
</dbReference>
<evidence type="ECO:0000259" key="8">
    <source>
        <dbReference type="PROSITE" id="PS50026"/>
    </source>
</evidence>
<keyword evidence="6" id="KW-0472">Membrane</keyword>
<dbReference type="SUPFAM" id="SSF57196">
    <property type="entry name" value="EGF/Laminin"/>
    <property type="match status" value="1"/>
</dbReference>
<evidence type="ECO:0000256" key="7">
    <source>
        <dbReference type="SAM" id="SignalP"/>
    </source>
</evidence>
<dbReference type="InterPro" id="IPR023415">
    <property type="entry name" value="LDLR_class-A_CS"/>
</dbReference>
<dbReference type="CDD" id="cd00054">
    <property type="entry name" value="EGF_CA"/>
    <property type="match status" value="1"/>
</dbReference>
<feature type="disulfide bond" evidence="3">
    <location>
        <begin position="1891"/>
        <end position="1900"/>
    </location>
</feature>
<feature type="signal peptide" evidence="7">
    <location>
        <begin position="1"/>
        <end position="19"/>
    </location>
</feature>
<feature type="domain" description="MAM" evidence="9">
    <location>
        <begin position="1565"/>
        <end position="1731"/>
    </location>
</feature>
<dbReference type="InterPro" id="IPR002172">
    <property type="entry name" value="LDrepeatLR_classA_rpt"/>
</dbReference>
<dbReference type="SMART" id="SM00192">
    <property type="entry name" value="LDLa"/>
    <property type="match status" value="9"/>
</dbReference>
<feature type="disulfide bond" evidence="4">
    <location>
        <begin position="1329"/>
        <end position="1347"/>
    </location>
</feature>
<evidence type="ECO:0000256" key="3">
    <source>
        <dbReference type="PROSITE-ProRule" id="PRU00076"/>
    </source>
</evidence>
<feature type="disulfide bond" evidence="4">
    <location>
        <begin position="472"/>
        <end position="487"/>
    </location>
</feature>
<feature type="domain" description="MAM" evidence="9">
    <location>
        <begin position="699"/>
        <end position="863"/>
    </location>
</feature>
<feature type="disulfide bond" evidence="4">
    <location>
        <begin position="1530"/>
        <end position="1548"/>
    </location>
</feature>
<keyword evidence="3" id="KW-0245">EGF-like domain</keyword>
<dbReference type="SUPFAM" id="SSF49899">
    <property type="entry name" value="Concanavalin A-like lectins/glucanases"/>
    <property type="match status" value="8"/>
</dbReference>
<dbReference type="SMART" id="SM00137">
    <property type="entry name" value="MAM"/>
    <property type="match status" value="8"/>
</dbReference>
<feature type="disulfide bond" evidence="4">
    <location>
        <begin position="1542"/>
        <end position="1557"/>
    </location>
</feature>
<feature type="disulfide bond" evidence="4">
    <location>
        <begin position="1798"/>
        <end position="1816"/>
    </location>
</feature>
<evidence type="ECO:0000313" key="10">
    <source>
        <dbReference type="Ensembl" id="ENSPKIP00000026417.1"/>
    </source>
</evidence>
<feature type="disulfide bond" evidence="4">
    <location>
        <begin position="453"/>
        <end position="465"/>
    </location>
</feature>
<dbReference type="CTD" id="340895"/>
<feature type="disulfide bond" evidence="4">
    <location>
        <begin position="1810"/>
        <end position="1825"/>
    </location>
</feature>
<dbReference type="InterPro" id="IPR000998">
    <property type="entry name" value="MAM_dom"/>
</dbReference>
<feature type="region of interest" description="Disordered" evidence="5">
    <location>
        <begin position="422"/>
        <end position="453"/>
    </location>
</feature>
<dbReference type="CDD" id="cd00112">
    <property type="entry name" value="LDLa"/>
    <property type="match status" value="8"/>
</dbReference>
<dbReference type="Gene3D" id="4.10.400.10">
    <property type="entry name" value="Low-density Lipoprotein Receptor"/>
    <property type="match status" value="9"/>
</dbReference>
<evidence type="ECO:0000313" key="11">
    <source>
        <dbReference type="Proteomes" id="UP000261540"/>
    </source>
</evidence>
<keyword evidence="2 3" id="KW-1015">Disulfide bond</keyword>
<keyword evidence="6" id="KW-0812">Transmembrane</keyword>
<feature type="disulfide bond" evidence="4">
    <location>
        <begin position="1108"/>
        <end position="1126"/>
    </location>
</feature>
<evidence type="ECO:0000256" key="5">
    <source>
        <dbReference type="SAM" id="MobiDB-lite"/>
    </source>
</evidence>
<feature type="compositionally biased region" description="Pro residues" evidence="5">
    <location>
        <begin position="430"/>
        <end position="453"/>
    </location>
</feature>
<dbReference type="Gene3D" id="2.10.25.10">
    <property type="entry name" value="Laminin"/>
    <property type="match status" value="1"/>
</dbReference>
<feature type="disulfide bond" evidence="4">
    <location>
        <begin position="1341"/>
        <end position="1356"/>
    </location>
</feature>
<reference evidence="10" key="2">
    <citation type="submission" date="2025-09" db="UniProtKB">
        <authorList>
            <consortium name="Ensembl"/>
        </authorList>
    </citation>
    <scope>IDENTIFICATION</scope>
</reference>
<dbReference type="PROSITE" id="PS50068">
    <property type="entry name" value="LDLRA_2"/>
    <property type="match status" value="9"/>
</dbReference>
<feature type="transmembrane region" description="Helical" evidence="6">
    <location>
        <begin position="1925"/>
        <end position="1946"/>
    </location>
</feature>
<dbReference type="PANTHER" id="PTHR23282:SF140">
    <property type="entry name" value="MAM AND LDL-RECEPTOR CLASS A DOMAIN-CONTAINING PROTEIN 1"/>
    <property type="match status" value="1"/>
</dbReference>
<dbReference type="InterPro" id="IPR013320">
    <property type="entry name" value="ConA-like_dom_sf"/>
</dbReference>
<dbReference type="Pfam" id="PF00057">
    <property type="entry name" value="Ldl_recept_a"/>
    <property type="match status" value="6"/>
</dbReference>